<dbReference type="Gene3D" id="1.20.140.150">
    <property type="match status" value="1"/>
</dbReference>
<accession>A0AA39I2K9</accession>
<protein>
    <submittedName>
        <fullName evidence="2">Uncharacterized protein</fullName>
    </submittedName>
</protein>
<keyword evidence="3" id="KW-1185">Reference proteome</keyword>
<evidence type="ECO:0000256" key="1">
    <source>
        <dbReference type="SAM" id="Phobius"/>
    </source>
</evidence>
<dbReference type="PANTHER" id="PTHR37446:SF1">
    <property type="entry name" value="CLAUDIN"/>
    <property type="match status" value="1"/>
</dbReference>
<organism evidence="2 3">
    <name type="scientific">Steinernema hermaphroditum</name>
    <dbReference type="NCBI Taxonomy" id="289476"/>
    <lineage>
        <taxon>Eukaryota</taxon>
        <taxon>Metazoa</taxon>
        <taxon>Ecdysozoa</taxon>
        <taxon>Nematoda</taxon>
        <taxon>Chromadorea</taxon>
        <taxon>Rhabditida</taxon>
        <taxon>Tylenchina</taxon>
        <taxon>Panagrolaimomorpha</taxon>
        <taxon>Strongyloidoidea</taxon>
        <taxon>Steinernematidae</taxon>
        <taxon>Steinernema</taxon>
    </lineage>
</organism>
<sequence>MCCSFLGQIAYGSLMLLALGLTLASMFTPGWQQIKHVDGKDLNFGIFFCHNATTSDTKGAESGTDYCKEWWKKQSPEMKAVIACMCLAVVVEVVAIAWNIFTICACCCKKYLVHPLPALALVAAIFLAIAVGIYGVNHEKMIVSIKDAQKGLKPGTISYSFYLACAALAACIADIIVGSLTVTLAKHCL</sequence>
<keyword evidence="1" id="KW-0472">Membrane</keyword>
<feature type="transmembrane region" description="Helical" evidence="1">
    <location>
        <begin position="80"/>
        <end position="101"/>
    </location>
</feature>
<dbReference type="AlphaFoldDB" id="A0AA39I2K9"/>
<evidence type="ECO:0000313" key="2">
    <source>
        <dbReference type="EMBL" id="KAK0415796.1"/>
    </source>
</evidence>
<keyword evidence="1" id="KW-1133">Transmembrane helix</keyword>
<dbReference type="InterPro" id="IPR009545">
    <property type="entry name" value="Claudin-like"/>
</dbReference>
<evidence type="ECO:0000313" key="3">
    <source>
        <dbReference type="Proteomes" id="UP001175271"/>
    </source>
</evidence>
<feature type="transmembrane region" description="Helical" evidence="1">
    <location>
        <begin position="157"/>
        <end position="177"/>
    </location>
</feature>
<feature type="transmembrane region" description="Helical" evidence="1">
    <location>
        <begin position="113"/>
        <end position="136"/>
    </location>
</feature>
<keyword evidence="1" id="KW-0812">Transmembrane</keyword>
<dbReference type="PANTHER" id="PTHR37446">
    <property type="entry name" value="CLAUDIN-LIKE IN CAENORHABDITIS"/>
    <property type="match status" value="1"/>
</dbReference>
<dbReference type="EMBL" id="JAUCMV010000002">
    <property type="protein sequence ID" value="KAK0415796.1"/>
    <property type="molecule type" value="Genomic_DNA"/>
</dbReference>
<comment type="caution">
    <text evidence="2">The sequence shown here is derived from an EMBL/GenBank/DDBJ whole genome shotgun (WGS) entry which is preliminary data.</text>
</comment>
<name>A0AA39I2K9_9BILA</name>
<feature type="transmembrane region" description="Helical" evidence="1">
    <location>
        <begin position="6"/>
        <end position="27"/>
    </location>
</feature>
<dbReference type="Pfam" id="PF06653">
    <property type="entry name" value="Claudin_3"/>
    <property type="match status" value="1"/>
</dbReference>
<proteinExistence type="predicted"/>
<reference evidence="2" key="1">
    <citation type="submission" date="2023-06" db="EMBL/GenBank/DDBJ databases">
        <title>Genomic analysis of the entomopathogenic nematode Steinernema hermaphroditum.</title>
        <authorList>
            <person name="Schwarz E.M."/>
            <person name="Heppert J.K."/>
            <person name="Baniya A."/>
            <person name="Schwartz H.T."/>
            <person name="Tan C.-H."/>
            <person name="Antoshechkin I."/>
            <person name="Sternberg P.W."/>
            <person name="Goodrich-Blair H."/>
            <person name="Dillman A.R."/>
        </authorList>
    </citation>
    <scope>NUCLEOTIDE SEQUENCE</scope>
    <source>
        <strain evidence="2">PS9179</strain>
        <tissue evidence="2">Whole animal</tissue>
    </source>
</reference>
<gene>
    <name evidence="2" type="ORF">QR680_012124</name>
</gene>
<dbReference type="Proteomes" id="UP001175271">
    <property type="component" value="Unassembled WGS sequence"/>
</dbReference>